<dbReference type="Proteomes" id="UP001385951">
    <property type="component" value="Unassembled WGS sequence"/>
</dbReference>
<reference evidence="1 2" key="1">
    <citation type="submission" date="2022-09" db="EMBL/GenBank/DDBJ databases">
        <authorList>
            <person name="Palmer J.M."/>
        </authorList>
    </citation>
    <scope>NUCLEOTIDE SEQUENCE [LARGE SCALE GENOMIC DNA]</scope>
    <source>
        <strain evidence="1 2">DSM 7382</strain>
    </source>
</reference>
<keyword evidence="2" id="KW-1185">Reference proteome</keyword>
<dbReference type="AlphaFoldDB" id="A0AAW0FRE7"/>
<dbReference type="EMBL" id="JASBNA010000030">
    <property type="protein sequence ID" value="KAK7683426.1"/>
    <property type="molecule type" value="Genomic_DNA"/>
</dbReference>
<protein>
    <submittedName>
        <fullName evidence="1">Uncharacterized protein</fullName>
    </submittedName>
</protein>
<evidence type="ECO:0000313" key="2">
    <source>
        <dbReference type="Proteomes" id="UP001385951"/>
    </source>
</evidence>
<evidence type="ECO:0000313" key="1">
    <source>
        <dbReference type="EMBL" id="KAK7683426.1"/>
    </source>
</evidence>
<proteinExistence type="predicted"/>
<accession>A0AAW0FRE7</accession>
<sequence>MLAVEGGRELTEVHLESESPTIPSHATIISAQLSLNTQLTLPYSIITSTEVLADLDGAISKISIRTPRSDLYLIQVEILGLEFDQPGLRSNTSKSHEDQ</sequence>
<organism evidence="1 2">
    <name type="scientific">Cerrena zonata</name>
    <dbReference type="NCBI Taxonomy" id="2478898"/>
    <lineage>
        <taxon>Eukaryota</taxon>
        <taxon>Fungi</taxon>
        <taxon>Dikarya</taxon>
        <taxon>Basidiomycota</taxon>
        <taxon>Agaricomycotina</taxon>
        <taxon>Agaricomycetes</taxon>
        <taxon>Polyporales</taxon>
        <taxon>Cerrenaceae</taxon>
        <taxon>Cerrena</taxon>
    </lineage>
</organism>
<gene>
    <name evidence="1" type="ORF">QCA50_013257</name>
</gene>
<comment type="caution">
    <text evidence="1">The sequence shown here is derived from an EMBL/GenBank/DDBJ whole genome shotgun (WGS) entry which is preliminary data.</text>
</comment>
<name>A0AAW0FRE7_9APHY</name>